<organism evidence="2 3">
    <name type="scientific">Sporolactobacillus inulinus</name>
    <dbReference type="NCBI Taxonomy" id="2078"/>
    <lineage>
        <taxon>Bacteria</taxon>
        <taxon>Bacillati</taxon>
        <taxon>Bacillota</taxon>
        <taxon>Bacilli</taxon>
        <taxon>Bacillales</taxon>
        <taxon>Sporolactobacillaceae</taxon>
        <taxon>Sporolactobacillus</taxon>
    </lineage>
</organism>
<accession>A0A4Y1ZHX4</accession>
<dbReference type="EMBL" id="BEXB01000055">
    <property type="protein sequence ID" value="GAY78629.1"/>
    <property type="molecule type" value="Genomic_DNA"/>
</dbReference>
<evidence type="ECO:0000256" key="1">
    <source>
        <dbReference type="SAM" id="Phobius"/>
    </source>
</evidence>
<proteinExistence type="predicted"/>
<sequence length="52" mass="6622">MYELFFLWSGTFYYRKWSIWYSAMIYPGLFIMLILFHNYILSVLEKYRHIKK</sequence>
<dbReference type="Proteomes" id="UP000319716">
    <property type="component" value="Unassembled WGS sequence"/>
</dbReference>
<keyword evidence="1" id="KW-0812">Transmembrane</keyword>
<feature type="transmembrane region" description="Helical" evidence="1">
    <location>
        <begin position="20"/>
        <end position="44"/>
    </location>
</feature>
<name>A0A4Y1ZHX4_9BACL</name>
<evidence type="ECO:0000313" key="2">
    <source>
        <dbReference type="EMBL" id="GAY78629.1"/>
    </source>
</evidence>
<gene>
    <name evidence="2" type="ORF">NBRC111894_4183</name>
</gene>
<keyword evidence="1" id="KW-0472">Membrane</keyword>
<reference evidence="2 3" key="1">
    <citation type="submission" date="2017-11" db="EMBL/GenBank/DDBJ databases">
        <title>Draft Genome Sequence of Sporolactobacillus inulinus NBRC 111894 Isolated from Koso, a Japanese Sugar-Vegetable Fermented Beverage.</title>
        <authorList>
            <person name="Chiou T.Y."/>
            <person name="Oshima K."/>
            <person name="Suda W."/>
            <person name="Hattori M."/>
            <person name="Takahashi T."/>
        </authorList>
    </citation>
    <scope>NUCLEOTIDE SEQUENCE [LARGE SCALE GENOMIC DNA]</scope>
    <source>
        <strain evidence="2 3">NBRC111894</strain>
    </source>
</reference>
<protein>
    <submittedName>
        <fullName evidence="2">Uncharacterized protein</fullName>
    </submittedName>
</protein>
<keyword evidence="1" id="KW-1133">Transmembrane helix</keyword>
<evidence type="ECO:0000313" key="3">
    <source>
        <dbReference type="Proteomes" id="UP000319716"/>
    </source>
</evidence>
<dbReference type="AlphaFoldDB" id="A0A4Y1ZHX4"/>
<comment type="caution">
    <text evidence="2">The sequence shown here is derived from an EMBL/GenBank/DDBJ whole genome shotgun (WGS) entry which is preliminary data.</text>
</comment>